<name>A0A1A9ZNF9_GLOPL</name>
<reference evidence="2" key="1">
    <citation type="submission" date="2014-03" db="EMBL/GenBank/DDBJ databases">
        <authorList>
            <person name="Aksoy S."/>
            <person name="Warren W."/>
            <person name="Wilson R.K."/>
        </authorList>
    </citation>
    <scope>NUCLEOTIDE SEQUENCE [LARGE SCALE GENOMIC DNA]</scope>
    <source>
        <strain evidence="2">IAEA</strain>
    </source>
</reference>
<protein>
    <submittedName>
        <fullName evidence="1">Uncharacterized protein</fullName>
    </submittedName>
</protein>
<dbReference type="VEuPathDB" id="VectorBase:GPAI020082"/>
<dbReference type="AlphaFoldDB" id="A0A1A9ZNF9"/>
<dbReference type="Proteomes" id="UP000092445">
    <property type="component" value="Unassembled WGS sequence"/>
</dbReference>
<sequence length="248" mass="27974">MAECVKCSKCIRAIRGGTGVQCQGVCGRVCHTTRHCCGLVSYSLQVLQKNGLLWLMCHDCTTYIRNVDLALKEILGKVGKSRRILKEFYEAYPKSQKKNEIKISNMLEEVEDRVDPKLKAIRMAMEKNEKFGSKPHEMAKRNHKEMLQLAEIAGRIDGSAKAKQLSCTGVVKAKVLITTTYSKKRESRAKESIEKSMPKECRTLAAGTRLMSLQDPEQKSHFKGKRSKDWDLIPRVARALLMRAASIS</sequence>
<reference evidence="1" key="2">
    <citation type="submission" date="2020-05" db="UniProtKB">
        <authorList>
            <consortium name="EnsemblMetazoa"/>
        </authorList>
    </citation>
    <scope>IDENTIFICATION</scope>
    <source>
        <strain evidence="1">IAEA</strain>
    </source>
</reference>
<accession>A0A1A9ZNF9</accession>
<proteinExistence type="predicted"/>
<keyword evidence="2" id="KW-1185">Reference proteome</keyword>
<organism evidence="1 2">
    <name type="scientific">Glossina pallidipes</name>
    <name type="common">Tsetse fly</name>
    <dbReference type="NCBI Taxonomy" id="7398"/>
    <lineage>
        <taxon>Eukaryota</taxon>
        <taxon>Metazoa</taxon>
        <taxon>Ecdysozoa</taxon>
        <taxon>Arthropoda</taxon>
        <taxon>Hexapoda</taxon>
        <taxon>Insecta</taxon>
        <taxon>Pterygota</taxon>
        <taxon>Neoptera</taxon>
        <taxon>Endopterygota</taxon>
        <taxon>Diptera</taxon>
        <taxon>Brachycera</taxon>
        <taxon>Muscomorpha</taxon>
        <taxon>Hippoboscoidea</taxon>
        <taxon>Glossinidae</taxon>
        <taxon>Glossina</taxon>
    </lineage>
</organism>
<dbReference type="EnsemblMetazoa" id="GPAI020082-RA">
    <property type="protein sequence ID" value="GPAI020082-PA"/>
    <property type="gene ID" value="GPAI020082"/>
</dbReference>
<evidence type="ECO:0000313" key="2">
    <source>
        <dbReference type="Proteomes" id="UP000092445"/>
    </source>
</evidence>
<evidence type="ECO:0000313" key="1">
    <source>
        <dbReference type="EnsemblMetazoa" id="GPAI020082-PA"/>
    </source>
</evidence>